<dbReference type="Pfam" id="PF01738">
    <property type="entry name" value="DLH"/>
    <property type="match status" value="1"/>
</dbReference>
<sequence>MSGPGPCCVDPGAKQSHTVQGTEETTGGLKTYKTGEGKSAIVIFTDIFGFSFINTRKIADTFAQSTGTTVLVPDLFEGDSLDPNASRSELLEKLPTWLPKHPVDKACLAIDKYISTIKGHYDSIQVIGYCYGAKLVVHLIIHPELSSAVKAGAVAHPTFLVNEEAEQIKRPILFQCAEVDERFPPDMRQHFEKTLSPTGLATFIDYPGTIHGFVIRPGDSPETIQQRDKAVQDAIQFFKKNL</sequence>
<evidence type="ECO:0000259" key="2">
    <source>
        <dbReference type="Pfam" id="PF01738"/>
    </source>
</evidence>
<evidence type="ECO:0000313" key="4">
    <source>
        <dbReference type="EMBL" id="CAF1499797.1"/>
    </source>
</evidence>
<dbReference type="PANTHER" id="PTHR17630">
    <property type="entry name" value="DIENELACTONE HYDROLASE"/>
    <property type="match status" value="1"/>
</dbReference>
<keyword evidence="6" id="KW-1185">Reference proteome</keyword>
<dbReference type="PANTHER" id="PTHR17630:SF44">
    <property type="entry name" value="PROTEIN AIM2"/>
    <property type="match status" value="1"/>
</dbReference>
<protein>
    <recommendedName>
        <fullName evidence="2">Dienelactone hydrolase domain-containing protein</fullName>
    </recommendedName>
</protein>
<organism evidence="3 5">
    <name type="scientific">Rotaria sordida</name>
    <dbReference type="NCBI Taxonomy" id="392033"/>
    <lineage>
        <taxon>Eukaryota</taxon>
        <taxon>Metazoa</taxon>
        <taxon>Spiralia</taxon>
        <taxon>Gnathifera</taxon>
        <taxon>Rotifera</taxon>
        <taxon>Eurotatoria</taxon>
        <taxon>Bdelloidea</taxon>
        <taxon>Philodinida</taxon>
        <taxon>Philodinidae</taxon>
        <taxon>Rotaria</taxon>
    </lineage>
</organism>
<dbReference type="EMBL" id="CAJNOL010002431">
    <property type="protein sequence ID" value="CAF1499797.1"/>
    <property type="molecule type" value="Genomic_DNA"/>
</dbReference>
<dbReference type="InterPro" id="IPR029058">
    <property type="entry name" value="AB_hydrolase_fold"/>
</dbReference>
<evidence type="ECO:0000313" key="6">
    <source>
        <dbReference type="Proteomes" id="UP000663870"/>
    </source>
</evidence>
<proteinExistence type="predicted"/>
<dbReference type="SUPFAM" id="SSF53474">
    <property type="entry name" value="alpha/beta-Hydrolases"/>
    <property type="match status" value="1"/>
</dbReference>
<dbReference type="Proteomes" id="UP000663870">
    <property type="component" value="Unassembled WGS sequence"/>
</dbReference>
<dbReference type="EMBL" id="CAJNOH010001461">
    <property type="protein sequence ID" value="CAF1220076.1"/>
    <property type="molecule type" value="Genomic_DNA"/>
</dbReference>
<feature type="region of interest" description="Disordered" evidence="1">
    <location>
        <begin position="1"/>
        <end position="26"/>
    </location>
</feature>
<dbReference type="Gene3D" id="3.40.50.1820">
    <property type="entry name" value="alpha/beta hydrolase"/>
    <property type="match status" value="1"/>
</dbReference>
<dbReference type="Proteomes" id="UP000663854">
    <property type="component" value="Unassembled WGS sequence"/>
</dbReference>
<dbReference type="AlphaFoldDB" id="A0A814XT33"/>
<evidence type="ECO:0000313" key="5">
    <source>
        <dbReference type="Proteomes" id="UP000663854"/>
    </source>
</evidence>
<name>A0A814XT33_9BILA</name>
<reference evidence="3" key="1">
    <citation type="submission" date="2021-02" db="EMBL/GenBank/DDBJ databases">
        <authorList>
            <person name="Nowell W R."/>
        </authorList>
    </citation>
    <scope>NUCLEOTIDE SEQUENCE</scope>
</reference>
<dbReference type="GO" id="GO:0016787">
    <property type="term" value="F:hydrolase activity"/>
    <property type="evidence" value="ECO:0007669"/>
    <property type="project" value="InterPro"/>
</dbReference>
<gene>
    <name evidence="4" type="ORF">JXQ802_LOCUS40356</name>
    <name evidence="3" type="ORF">PYM288_LOCUS25829</name>
</gene>
<dbReference type="InterPro" id="IPR002925">
    <property type="entry name" value="Dienelactn_hydro"/>
</dbReference>
<evidence type="ECO:0000256" key="1">
    <source>
        <dbReference type="SAM" id="MobiDB-lite"/>
    </source>
</evidence>
<evidence type="ECO:0000313" key="3">
    <source>
        <dbReference type="EMBL" id="CAF1220076.1"/>
    </source>
</evidence>
<feature type="domain" description="Dienelactone hydrolase" evidence="2">
    <location>
        <begin position="38"/>
        <end position="240"/>
    </location>
</feature>
<accession>A0A814XT33</accession>
<comment type="caution">
    <text evidence="3">The sequence shown here is derived from an EMBL/GenBank/DDBJ whole genome shotgun (WGS) entry which is preliminary data.</text>
</comment>
<feature type="compositionally biased region" description="Polar residues" evidence="1">
    <location>
        <begin position="15"/>
        <end position="25"/>
    </location>
</feature>